<dbReference type="Proteomes" id="UP001595947">
    <property type="component" value="Unassembled WGS sequence"/>
</dbReference>
<dbReference type="InterPro" id="IPR046531">
    <property type="entry name" value="DUF6596"/>
</dbReference>
<dbReference type="InterPro" id="IPR013324">
    <property type="entry name" value="RNA_pol_sigma_r3/r4-like"/>
</dbReference>
<feature type="domain" description="RNA polymerase sigma factor 70 region 4 type 2" evidence="6">
    <location>
        <begin position="108"/>
        <end position="158"/>
    </location>
</feature>
<evidence type="ECO:0000256" key="4">
    <source>
        <dbReference type="ARBA" id="ARBA00023163"/>
    </source>
</evidence>
<dbReference type="Gene3D" id="1.10.10.10">
    <property type="entry name" value="Winged helix-like DNA-binding domain superfamily/Winged helix DNA-binding domain"/>
    <property type="match status" value="1"/>
</dbReference>
<dbReference type="SUPFAM" id="SSF88659">
    <property type="entry name" value="Sigma3 and sigma4 domains of RNA polymerase sigma factors"/>
    <property type="match status" value="1"/>
</dbReference>
<keyword evidence="3" id="KW-0731">Sigma factor</keyword>
<sequence>MTPDEALADAHRREWGSVLAAAVRVTRDLDAAEECVQEAYAQALGTWRTSGVPANPGAWLTTAATRRALDRARRAEVAQRALPLLVVDEVLPDEDPVPAGHDLLALVFTCCHPALAPAARVALTLRLLGGLTTPQIARAFLVAEPTMAARITRAKKKIAAARVPFRVPGPAEMPERLDAVLTVVHLVLTTGHTAPDGDELVRRDLLDRALDLARMLRARFPADAAVAGLLALVLLTDARSAARTDPDGLPVLLADQDRSRWDAAAIAEGTALAREALRGRPVSRYALLAAVAAVHGEAPTFAETDWAEIVGLYDVLLARWPNPVVALNRAAAIGLGEGPAAGLAALDALADDPRLATYHYLAAARGAFLRRLGRDDEAALAEREAALLTGNAVEREALRSRDR</sequence>
<accession>A0ABV9YK83</accession>
<evidence type="ECO:0000256" key="2">
    <source>
        <dbReference type="ARBA" id="ARBA00023015"/>
    </source>
</evidence>
<feature type="domain" description="RNA polymerase sigma-70 region 2" evidence="5">
    <location>
        <begin position="18"/>
        <end position="75"/>
    </location>
</feature>
<evidence type="ECO:0000259" key="7">
    <source>
        <dbReference type="Pfam" id="PF20239"/>
    </source>
</evidence>
<evidence type="ECO:0000256" key="3">
    <source>
        <dbReference type="ARBA" id="ARBA00023082"/>
    </source>
</evidence>
<keyword evidence="9" id="KW-1185">Reference proteome</keyword>
<dbReference type="Pfam" id="PF08281">
    <property type="entry name" value="Sigma70_r4_2"/>
    <property type="match status" value="1"/>
</dbReference>
<evidence type="ECO:0000259" key="5">
    <source>
        <dbReference type="Pfam" id="PF04542"/>
    </source>
</evidence>
<evidence type="ECO:0000313" key="9">
    <source>
        <dbReference type="Proteomes" id="UP001595947"/>
    </source>
</evidence>
<dbReference type="Pfam" id="PF04542">
    <property type="entry name" value="Sigma70_r2"/>
    <property type="match status" value="1"/>
</dbReference>
<dbReference type="PANTHER" id="PTHR47756:SF2">
    <property type="entry name" value="BLL6612 PROTEIN"/>
    <property type="match status" value="1"/>
</dbReference>
<gene>
    <name evidence="8" type="ORF">ACFPBZ_12355</name>
</gene>
<keyword evidence="4" id="KW-0804">Transcription</keyword>
<dbReference type="EMBL" id="JBHSIV010000010">
    <property type="protein sequence ID" value="MFC5063001.1"/>
    <property type="molecule type" value="Genomic_DNA"/>
</dbReference>
<keyword evidence="2" id="KW-0805">Transcription regulation</keyword>
<evidence type="ECO:0000256" key="1">
    <source>
        <dbReference type="ARBA" id="ARBA00010641"/>
    </source>
</evidence>
<dbReference type="InterPro" id="IPR007627">
    <property type="entry name" value="RNA_pol_sigma70_r2"/>
</dbReference>
<dbReference type="PANTHER" id="PTHR47756">
    <property type="entry name" value="BLL6612 PROTEIN-RELATED"/>
    <property type="match status" value="1"/>
</dbReference>
<dbReference type="InterPro" id="IPR013325">
    <property type="entry name" value="RNA_pol_sigma_r2"/>
</dbReference>
<feature type="domain" description="DUF6596" evidence="7">
    <location>
        <begin position="176"/>
        <end position="276"/>
    </location>
</feature>
<dbReference type="InterPro" id="IPR036388">
    <property type="entry name" value="WH-like_DNA-bd_sf"/>
</dbReference>
<reference evidence="9" key="1">
    <citation type="journal article" date="2019" name="Int. J. Syst. Evol. Microbiol.">
        <title>The Global Catalogue of Microorganisms (GCM) 10K type strain sequencing project: providing services to taxonomists for standard genome sequencing and annotation.</title>
        <authorList>
            <consortium name="The Broad Institute Genomics Platform"/>
            <consortium name="The Broad Institute Genome Sequencing Center for Infectious Disease"/>
            <person name="Wu L."/>
            <person name="Ma J."/>
        </authorList>
    </citation>
    <scope>NUCLEOTIDE SEQUENCE [LARGE SCALE GENOMIC DNA]</scope>
    <source>
        <strain evidence="9">CGMCC 4.7093</strain>
    </source>
</reference>
<comment type="caution">
    <text evidence="8">The sequence shown here is derived from an EMBL/GenBank/DDBJ whole genome shotgun (WGS) entry which is preliminary data.</text>
</comment>
<proteinExistence type="inferred from homology"/>
<dbReference type="InterPro" id="IPR013249">
    <property type="entry name" value="RNA_pol_sigma70_r4_t2"/>
</dbReference>
<comment type="similarity">
    <text evidence="1">Belongs to the sigma-70 factor family. ECF subfamily.</text>
</comment>
<dbReference type="Gene3D" id="1.10.1740.10">
    <property type="match status" value="1"/>
</dbReference>
<evidence type="ECO:0000313" key="8">
    <source>
        <dbReference type="EMBL" id="MFC5063001.1"/>
    </source>
</evidence>
<name>A0ABV9YK83_9PSEU</name>
<dbReference type="SUPFAM" id="SSF88946">
    <property type="entry name" value="Sigma2 domain of RNA polymerase sigma factors"/>
    <property type="match status" value="1"/>
</dbReference>
<organism evidence="8 9">
    <name type="scientific">Actinomycetospora atypica</name>
    <dbReference type="NCBI Taxonomy" id="1290095"/>
    <lineage>
        <taxon>Bacteria</taxon>
        <taxon>Bacillati</taxon>
        <taxon>Actinomycetota</taxon>
        <taxon>Actinomycetes</taxon>
        <taxon>Pseudonocardiales</taxon>
        <taxon>Pseudonocardiaceae</taxon>
        <taxon>Actinomycetospora</taxon>
    </lineage>
</organism>
<dbReference type="RefSeq" id="WP_378036342.1">
    <property type="nucleotide sequence ID" value="NZ_JBHSIV010000010.1"/>
</dbReference>
<evidence type="ECO:0000259" key="6">
    <source>
        <dbReference type="Pfam" id="PF08281"/>
    </source>
</evidence>
<protein>
    <submittedName>
        <fullName evidence="8">RNA polymerase sigma factor</fullName>
    </submittedName>
</protein>
<dbReference type="Pfam" id="PF20239">
    <property type="entry name" value="DUF6596"/>
    <property type="match status" value="1"/>
</dbReference>